<dbReference type="Proteomes" id="UP000224460">
    <property type="component" value="Unassembled WGS sequence"/>
</dbReference>
<evidence type="ECO:0000313" key="2">
    <source>
        <dbReference type="Proteomes" id="UP000224460"/>
    </source>
</evidence>
<name>A0AC61D9P4_9FIRM</name>
<reference evidence="1" key="1">
    <citation type="submission" date="2017-10" db="EMBL/GenBank/DDBJ databases">
        <title>Genome sequence of cellulolytic Lachnospiraceae bacterium XHS1971 isolated from hotspring sediment.</title>
        <authorList>
            <person name="Vasudevan G."/>
            <person name="Joshi A.J."/>
            <person name="Hivarkar S."/>
            <person name="Lanjekar V.B."/>
            <person name="Dhakephalkar P.K."/>
            <person name="Dagar S."/>
        </authorList>
    </citation>
    <scope>NUCLEOTIDE SEQUENCE</scope>
    <source>
        <strain evidence="1">XHS1971</strain>
    </source>
</reference>
<proteinExistence type="predicted"/>
<sequence>MKKGIIRLIVCLSIVGLFVSCVGKKQAGVKAPEFVFFYAENQPEDYPTTLGAYKFAELVEERTEGRIKIIVQAESALGYEKDVIKQLQFGGIDFARISLSQLAEVVQLFNVLQMPYLYRNSKHMWEVLDGEIGEDFLDAAEAFDMVGLSWYDAGARNFYNSVRPITSLEDIKGLKIRVQESEVMAHMVEALGATAVPLDYSDVYSGLQQRSIDGAENNWPSYESMDHYEVAKYYTIDEHTRVPELQLCAKATWDKLSLEDQKIIRECAKESALYERKLWVEREKQSEKIAIANGTQVTVLSAEEKAKFQAAVAKVYEKYCIEYMDIIEAIIATGK</sequence>
<organism evidence="1 2">
    <name type="scientific">Sporanaerobium hydrogeniformans</name>
    <dbReference type="NCBI Taxonomy" id="3072179"/>
    <lineage>
        <taxon>Bacteria</taxon>
        <taxon>Bacillati</taxon>
        <taxon>Bacillota</taxon>
        <taxon>Clostridia</taxon>
        <taxon>Lachnospirales</taxon>
        <taxon>Lachnospiraceae</taxon>
        <taxon>Sporanaerobium</taxon>
    </lineage>
</organism>
<protein>
    <submittedName>
        <fullName evidence="1">C4-dicarboxylate ABC transporter</fullName>
    </submittedName>
</protein>
<gene>
    <name evidence="1" type="ORF">CS063_13860</name>
</gene>
<dbReference type="EMBL" id="PEDL01000018">
    <property type="protein sequence ID" value="PHV69798.1"/>
    <property type="molecule type" value="Genomic_DNA"/>
</dbReference>
<comment type="caution">
    <text evidence="1">The sequence shown here is derived from an EMBL/GenBank/DDBJ whole genome shotgun (WGS) entry which is preliminary data.</text>
</comment>
<accession>A0AC61D9P4</accession>
<keyword evidence="2" id="KW-1185">Reference proteome</keyword>
<evidence type="ECO:0000313" key="1">
    <source>
        <dbReference type="EMBL" id="PHV69798.1"/>
    </source>
</evidence>